<accession>A0A0U3CQN2</accession>
<dbReference type="RefSeq" id="WP_198144395.1">
    <property type="nucleotide sequence ID" value="NZ_CP011266.1"/>
</dbReference>
<dbReference type="Gene3D" id="3.40.220.10">
    <property type="entry name" value="Leucine Aminopeptidase, subunit E, domain 1"/>
    <property type="match status" value="1"/>
</dbReference>
<keyword evidence="3" id="KW-1185">Reference proteome</keyword>
<dbReference type="Proteomes" id="UP000067738">
    <property type="component" value="Chromosome"/>
</dbReference>
<name>A0A0U3CQN2_9EURY</name>
<dbReference type="AlphaFoldDB" id="A0A0U3CQN2"/>
<evidence type="ECO:0000313" key="2">
    <source>
        <dbReference type="EMBL" id="ALT67951.1"/>
    </source>
</evidence>
<dbReference type="PATRIC" id="fig|230361.4.peg.143"/>
<dbReference type="InterPro" id="IPR002589">
    <property type="entry name" value="Macro_dom"/>
</dbReference>
<reference evidence="2 3" key="1">
    <citation type="submission" date="2015-04" db="EMBL/GenBank/DDBJ databases">
        <title>The complete genome sequence of the rumen methanogen Methanobrevibacter millerae SM9.</title>
        <authorList>
            <person name="Leahy S.C."/>
            <person name="Kelly W.J."/>
            <person name="Pacheco D.M."/>
            <person name="Li D."/>
            <person name="Altermann E."/>
            <person name="Attwood G.T."/>
        </authorList>
    </citation>
    <scope>NUCLEOTIDE SEQUENCE [LARGE SCALE GENOMIC DNA]</scope>
    <source>
        <strain evidence="2 3">SM9</strain>
    </source>
</reference>
<sequence>MSKGGIKIDTNQQLEYLLNYLIDERQENIEIPEDIIQKKNLLRSLMNVRPPIPISEEFLDVQDEYLTNEILSKDLVGVEDIGEFKGKLMLWKGDITDLKVDAIVNAANSKLLGCFIPMHNCIDNVIHSASGIQLRLECDKIMKLQNKDEDIGKAKITNAYNLASNYVIHTVGPAIPQNSKPSELDFKRLENCYISCLDIASQYNLKSIAFCCISTGVFNFPKEEAANIAVNAMKDYLKNNETSLEHIIFNVFSDDDYLIYRNILFGD</sequence>
<dbReference type="NCBIfam" id="NF003163">
    <property type="entry name" value="PRK04143.1"/>
    <property type="match status" value="1"/>
</dbReference>
<dbReference type="EMBL" id="CP011266">
    <property type="protein sequence ID" value="ALT67951.1"/>
    <property type="molecule type" value="Genomic_DNA"/>
</dbReference>
<dbReference type="CDD" id="cd02908">
    <property type="entry name" value="Macro_OAADPr_deacetylase"/>
    <property type="match status" value="1"/>
</dbReference>
<dbReference type="OrthoDB" id="15450at2157"/>
<dbReference type="GeneID" id="26735122"/>
<dbReference type="SUPFAM" id="SSF52949">
    <property type="entry name" value="Macro domain-like"/>
    <property type="match status" value="1"/>
</dbReference>
<dbReference type="PANTHER" id="PTHR11106">
    <property type="entry name" value="GANGLIOSIDE INDUCED DIFFERENTIATION ASSOCIATED PROTEIN 2-RELATED"/>
    <property type="match status" value="1"/>
</dbReference>
<proteinExistence type="predicted"/>
<dbReference type="SMART" id="SM00506">
    <property type="entry name" value="A1pp"/>
    <property type="match status" value="1"/>
</dbReference>
<protein>
    <submittedName>
        <fullName evidence="2">Macro domain-containing protein</fullName>
    </submittedName>
</protein>
<dbReference type="PROSITE" id="PS51154">
    <property type="entry name" value="MACRO"/>
    <property type="match status" value="1"/>
</dbReference>
<dbReference type="PANTHER" id="PTHR11106:SF27">
    <property type="entry name" value="MACRO DOMAIN-CONTAINING PROTEIN"/>
    <property type="match status" value="1"/>
</dbReference>
<evidence type="ECO:0000259" key="1">
    <source>
        <dbReference type="PROSITE" id="PS51154"/>
    </source>
</evidence>
<evidence type="ECO:0000313" key="3">
    <source>
        <dbReference type="Proteomes" id="UP000067738"/>
    </source>
</evidence>
<gene>
    <name evidence="2" type="ORF">sm9_0142</name>
</gene>
<dbReference type="InterPro" id="IPR043472">
    <property type="entry name" value="Macro_dom-like"/>
</dbReference>
<organism evidence="2 3">
    <name type="scientific">Methanobrevibacter millerae</name>
    <dbReference type="NCBI Taxonomy" id="230361"/>
    <lineage>
        <taxon>Archaea</taxon>
        <taxon>Methanobacteriati</taxon>
        <taxon>Methanobacteriota</taxon>
        <taxon>Methanomada group</taxon>
        <taxon>Methanobacteria</taxon>
        <taxon>Methanobacteriales</taxon>
        <taxon>Methanobacteriaceae</taxon>
        <taxon>Methanobrevibacter</taxon>
    </lineage>
</organism>
<feature type="domain" description="Macro" evidence="1">
    <location>
        <begin position="75"/>
        <end position="267"/>
    </location>
</feature>
<dbReference type="KEGG" id="mmil:sm9_0142"/>
<dbReference type="Pfam" id="PF01661">
    <property type="entry name" value="Macro"/>
    <property type="match status" value="1"/>
</dbReference>